<proteinExistence type="predicted"/>
<organism evidence="1 2">
    <name type="scientific">Datura stramonium</name>
    <name type="common">Jimsonweed</name>
    <name type="synonym">Common thornapple</name>
    <dbReference type="NCBI Taxonomy" id="4076"/>
    <lineage>
        <taxon>Eukaryota</taxon>
        <taxon>Viridiplantae</taxon>
        <taxon>Streptophyta</taxon>
        <taxon>Embryophyta</taxon>
        <taxon>Tracheophyta</taxon>
        <taxon>Spermatophyta</taxon>
        <taxon>Magnoliopsida</taxon>
        <taxon>eudicotyledons</taxon>
        <taxon>Gunneridae</taxon>
        <taxon>Pentapetalae</taxon>
        <taxon>asterids</taxon>
        <taxon>lamiids</taxon>
        <taxon>Solanales</taxon>
        <taxon>Solanaceae</taxon>
        <taxon>Solanoideae</taxon>
        <taxon>Datureae</taxon>
        <taxon>Datura</taxon>
    </lineage>
</organism>
<evidence type="ECO:0000313" key="1">
    <source>
        <dbReference type="EMBL" id="MCD9639231.1"/>
    </source>
</evidence>
<evidence type="ECO:0000313" key="2">
    <source>
        <dbReference type="Proteomes" id="UP000823775"/>
    </source>
</evidence>
<comment type="caution">
    <text evidence="1">The sequence shown here is derived from an EMBL/GenBank/DDBJ whole genome shotgun (WGS) entry which is preliminary data.</text>
</comment>
<reference evidence="1 2" key="1">
    <citation type="journal article" date="2021" name="BMC Genomics">
        <title>Datura genome reveals duplications of psychoactive alkaloid biosynthetic genes and high mutation rate following tissue culture.</title>
        <authorList>
            <person name="Rajewski A."/>
            <person name="Carter-House D."/>
            <person name="Stajich J."/>
            <person name="Litt A."/>
        </authorList>
    </citation>
    <scope>NUCLEOTIDE SEQUENCE [LARGE SCALE GENOMIC DNA]</scope>
    <source>
        <strain evidence="1">AR-01</strain>
    </source>
</reference>
<protein>
    <submittedName>
        <fullName evidence="1">Uncharacterized protein</fullName>
    </submittedName>
</protein>
<keyword evidence="2" id="KW-1185">Reference proteome</keyword>
<dbReference type="EMBL" id="JACEIK010002870">
    <property type="protein sequence ID" value="MCD9639231.1"/>
    <property type="molecule type" value="Genomic_DNA"/>
</dbReference>
<dbReference type="Proteomes" id="UP000823775">
    <property type="component" value="Unassembled WGS sequence"/>
</dbReference>
<name>A0ABS8UYC5_DATST</name>
<accession>A0ABS8UYC5</accession>
<feature type="non-terminal residue" evidence="1">
    <location>
        <position position="1"/>
    </location>
</feature>
<feature type="non-terminal residue" evidence="1">
    <location>
        <position position="52"/>
    </location>
</feature>
<gene>
    <name evidence="1" type="ORF">HAX54_023634</name>
</gene>
<sequence length="52" mass="5480">KSSFKPKAKLSTIESCSNVPPDGSSISVLSSLMTEIKDVKETLGAVAGYLHK</sequence>